<protein>
    <submittedName>
        <fullName evidence="2">Uncharacterized protein</fullName>
    </submittedName>
</protein>
<evidence type="ECO:0000313" key="2">
    <source>
        <dbReference type="EMBL" id="CAD7626032.1"/>
    </source>
</evidence>
<evidence type="ECO:0000313" key="3">
    <source>
        <dbReference type="Proteomes" id="UP000759131"/>
    </source>
</evidence>
<feature type="chain" id="PRO_5036211656" evidence="1">
    <location>
        <begin position="22"/>
        <end position="147"/>
    </location>
</feature>
<dbReference type="AlphaFoldDB" id="A0A7R9PZ23"/>
<sequence length="147" mass="15753">MSVNLFALAVLLMVVVQCAYSGPIVLNLLTTLASDPYKDLENDPCYKKCYNDLHPCVHGKIPDIDPNITDPAYTCCVAWVGLDCMRSVGEVDCTAAEATTLGALEDKVIAWANAGDSHHINVRPSPGDGSLNLIPGHSPATGSFWQH</sequence>
<dbReference type="EMBL" id="OC858093">
    <property type="protein sequence ID" value="CAD7626032.1"/>
    <property type="molecule type" value="Genomic_DNA"/>
</dbReference>
<feature type="signal peptide" evidence="1">
    <location>
        <begin position="1"/>
        <end position="21"/>
    </location>
</feature>
<dbReference type="Proteomes" id="UP000759131">
    <property type="component" value="Unassembled WGS sequence"/>
</dbReference>
<keyword evidence="1" id="KW-0732">Signal</keyword>
<evidence type="ECO:0000256" key="1">
    <source>
        <dbReference type="SAM" id="SignalP"/>
    </source>
</evidence>
<dbReference type="EMBL" id="CAJPIZ010003518">
    <property type="protein sequence ID" value="CAG2106462.1"/>
    <property type="molecule type" value="Genomic_DNA"/>
</dbReference>
<proteinExistence type="predicted"/>
<organism evidence="2">
    <name type="scientific">Medioppia subpectinata</name>
    <dbReference type="NCBI Taxonomy" id="1979941"/>
    <lineage>
        <taxon>Eukaryota</taxon>
        <taxon>Metazoa</taxon>
        <taxon>Ecdysozoa</taxon>
        <taxon>Arthropoda</taxon>
        <taxon>Chelicerata</taxon>
        <taxon>Arachnida</taxon>
        <taxon>Acari</taxon>
        <taxon>Acariformes</taxon>
        <taxon>Sarcoptiformes</taxon>
        <taxon>Oribatida</taxon>
        <taxon>Brachypylina</taxon>
        <taxon>Oppioidea</taxon>
        <taxon>Oppiidae</taxon>
        <taxon>Medioppia</taxon>
    </lineage>
</organism>
<accession>A0A7R9PZ23</accession>
<name>A0A7R9PZ23_9ACAR</name>
<keyword evidence="3" id="KW-1185">Reference proteome</keyword>
<reference evidence="2" key="1">
    <citation type="submission" date="2020-11" db="EMBL/GenBank/DDBJ databases">
        <authorList>
            <person name="Tran Van P."/>
        </authorList>
    </citation>
    <scope>NUCLEOTIDE SEQUENCE</scope>
</reference>
<gene>
    <name evidence="2" type="ORF">OSB1V03_LOCUS6465</name>
</gene>